<feature type="transmembrane region" description="Helical" evidence="5">
    <location>
        <begin position="235"/>
        <end position="254"/>
    </location>
</feature>
<dbReference type="PROSITE" id="PS50850">
    <property type="entry name" value="MFS"/>
    <property type="match status" value="1"/>
</dbReference>
<sequence length="577" mass="60799">MDAASILSDRSESVYNVDGAAPNHAGQAGDARTHHRTNAYVVALLCLLNFICTFDGTVLSTAITAIAQDIQGSTLEAFWTNTSLSLSSTVSQPFWIRLADEMDRLGMTLCALALFTLGSSMALLADSFALLIAARTAQGFGIGGLTALTNIIVLDLVTSRESGALLGWVNSVRALGSACGPVVGAALSQHRTWRWAFWVNVPFAMLAFMSAPSLLRNTERVGVLRARDALKRIDWLGALLLLASLTGFLVPLTWGGILFDWISPHTLLPMSLCAAGLAGFALYSKRVPRQPIMRGALFSSAHGIVAHCGALVHGVAIFSLLYYLPLYYTIAKEASAAQAALYVLPNTVIAALASAASGILVSKTGRYRILLWVGWATTTLGSGILTVVTDRMTVAVSVALSLVSGAGIGVLFTTLSLAAQASVSAADASAASSMTNFFRSLGQTMGIAVGGVVVQNVFRSVVEASEVYRPYAAAWARNIARVAQALKAATGAGKEDLEDVIVPAIVKSTRAVWIFLCVLSATQLALSIICIKDLSLDGSDAVSEDRSATLKTSRLVISQPQLHRPFTDPAAASSFVR</sequence>
<feature type="transmembrane region" description="Helical" evidence="5">
    <location>
        <begin position="369"/>
        <end position="388"/>
    </location>
</feature>
<dbReference type="GeneID" id="85465385"/>
<dbReference type="SUPFAM" id="SSF103473">
    <property type="entry name" value="MFS general substrate transporter"/>
    <property type="match status" value="1"/>
</dbReference>
<evidence type="ECO:0000256" key="3">
    <source>
        <dbReference type="ARBA" id="ARBA00022989"/>
    </source>
</evidence>
<feature type="transmembrane region" description="Helical" evidence="5">
    <location>
        <begin position="266"/>
        <end position="283"/>
    </location>
</feature>
<dbReference type="Gene3D" id="1.20.1720.10">
    <property type="entry name" value="Multidrug resistance protein D"/>
    <property type="match status" value="1"/>
</dbReference>
<comment type="caution">
    <text evidence="7">The sequence shown here is derived from an EMBL/GenBank/DDBJ whole genome shotgun (WGS) entry which is preliminary data.</text>
</comment>
<evidence type="ECO:0000256" key="4">
    <source>
        <dbReference type="ARBA" id="ARBA00023136"/>
    </source>
</evidence>
<dbReference type="PANTHER" id="PTHR23501:SF59">
    <property type="entry name" value="MAJOR FACILITATOR SUPERFAMILY (MFS) PROFILE DOMAIN-CONTAINING PROTEIN-RELATED"/>
    <property type="match status" value="1"/>
</dbReference>
<organism evidence="7 8">
    <name type="scientific">Colletotrichum godetiae</name>
    <dbReference type="NCBI Taxonomy" id="1209918"/>
    <lineage>
        <taxon>Eukaryota</taxon>
        <taxon>Fungi</taxon>
        <taxon>Dikarya</taxon>
        <taxon>Ascomycota</taxon>
        <taxon>Pezizomycotina</taxon>
        <taxon>Sordariomycetes</taxon>
        <taxon>Hypocreomycetidae</taxon>
        <taxon>Glomerellales</taxon>
        <taxon>Glomerellaceae</taxon>
        <taxon>Colletotrichum</taxon>
        <taxon>Colletotrichum acutatum species complex</taxon>
    </lineage>
</organism>
<dbReference type="InterPro" id="IPR036259">
    <property type="entry name" value="MFS_trans_sf"/>
</dbReference>
<evidence type="ECO:0000259" key="6">
    <source>
        <dbReference type="PROSITE" id="PS50850"/>
    </source>
</evidence>
<feature type="transmembrane region" description="Helical" evidence="5">
    <location>
        <begin position="394"/>
        <end position="419"/>
    </location>
</feature>
<gene>
    <name evidence="7" type="ORF">BDP55DRAFT_760983</name>
</gene>
<feature type="transmembrane region" description="Helical" evidence="5">
    <location>
        <begin position="511"/>
        <end position="531"/>
    </location>
</feature>
<dbReference type="InterPro" id="IPR020846">
    <property type="entry name" value="MFS_dom"/>
</dbReference>
<feature type="transmembrane region" description="Helical" evidence="5">
    <location>
        <begin position="108"/>
        <end position="133"/>
    </location>
</feature>
<keyword evidence="3 5" id="KW-1133">Transmembrane helix</keyword>
<dbReference type="GO" id="GO:0005886">
    <property type="term" value="C:plasma membrane"/>
    <property type="evidence" value="ECO:0007669"/>
    <property type="project" value="TreeGrafter"/>
</dbReference>
<dbReference type="PRINTS" id="PR01036">
    <property type="entry name" value="TCRTETB"/>
</dbReference>
<feature type="transmembrane region" description="Helical" evidence="5">
    <location>
        <begin position="339"/>
        <end position="362"/>
    </location>
</feature>
<feature type="transmembrane region" description="Helical" evidence="5">
    <location>
        <begin position="139"/>
        <end position="157"/>
    </location>
</feature>
<feature type="transmembrane region" description="Helical" evidence="5">
    <location>
        <begin position="195"/>
        <end position="215"/>
    </location>
</feature>
<dbReference type="InterPro" id="IPR011701">
    <property type="entry name" value="MFS"/>
</dbReference>
<accession>A0AAJ0A713</accession>
<name>A0AAJ0A713_9PEZI</name>
<dbReference type="AlphaFoldDB" id="A0AAJ0A713"/>
<evidence type="ECO:0000313" key="8">
    <source>
        <dbReference type="Proteomes" id="UP001224890"/>
    </source>
</evidence>
<keyword evidence="2 5" id="KW-0812">Transmembrane</keyword>
<evidence type="ECO:0000256" key="1">
    <source>
        <dbReference type="ARBA" id="ARBA00004141"/>
    </source>
</evidence>
<protein>
    <submittedName>
        <fullName evidence="7">Major facilitator superfamily domain-containing protein</fullName>
    </submittedName>
</protein>
<feature type="domain" description="Major facilitator superfamily (MFS) profile" evidence="6">
    <location>
        <begin position="41"/>
        <end position="535"/>
    </location>
</feature>
<feature type="transmembrane region" description="Helical" evidence="5">
    <location>
        <begin position="304"/>
        <end position="324"/>
    </location>
</feature>
<evidence type="ECO:0000256" key="2">
    <source>
        <dbReference type="ARBA" id="ARBA00022692"/>
    </source>
</evidence>
<evidence type="ECO:0000313" key="7">
    <source>
        <dbReference type="EMBL" id="KAK1657665.1"/>
    </source>
</evidence>
<dbReference type="GO" id="GO:0022857">
    <property type="term" value="F:transmembrane transporter activity"/>
    <property type="evidence" value="ECO:0007669"/>
    <property type="project" value="InterPro"/>
</dbReference>
<feature type="transmembrane region" description="Helical" evidence="5">
    <location>
        <begin position="40"/>
        <end position="66"/>
    </location>
</feature>
<dbReference type="Pfam" id="PF07690">
    <property type="entry name" value="MFS_1"/>
    <property type="match status" value="1"/>
</dbReference>
<dbReference type="EMBL" id="JAHMHR010000087">
    <property type="protein sequence ID" value="KAK1657665.1"/>
    <property type="molecule type" value="Genomic_DNA"/>
</dbReference>
<dbReference type="RefSeq" id="XP_060422429.1">
    <property type="nucleotide sequence ID" value="XM_060580859.1"/>
</dbReference>
<comment type="subcellular location">
    <subcellularLocation>
        <location evidence="1">Membrane</location>
        <topology evidence="1">Multi-pass membrane protein</topology>
    </subcellularLocation>
</comment>
<keyword evidence="4 5" id="KW-0472">Membrane</keyword>
<dbReference type="PANTHER" id="PTHR23501">
    <property type="entry name" value="MAJOR FACILITATOR SUPERFAMILY"/>
    <property type="match status" value="1"/>
</dbReference>
<keyword evidence="8" id="KW-1185">Reference proteome</keyword>
<reference evidence="7" key="1">
    <citation type="submission" date="2021-06" db="EMBL/GenBank/DDBJ databases">
        <title>Comparative genomics, transcriptomics and evolutionary studies reveal genomic signatures of adaptation to plant cell wall in hemibiotrophic fungi.</title>
        <authorList>
            <consortium name="DOE Joint Genome Institute"/>
            <person name="Baroncelli R."/>
            <person name="Diaz J.F."/>
            <person name="Benocci T."/>
            <person name="Peng M."/>
            <person name="Battaglia E."/>
            <person name="Haridas S."/>
            <person name="Andreopoulos W."/>
            <person name="Labutti K."/>
            <person name="Pangilinan J."/>
            <person name="Floch G.L."/>
            <person name="Makela M.R."/>
            <person name="Henrissat B."/>
            <person name="Grigoriev I.V."/>
            <person name="Crouch J.A."/>
            <person name="De Vries R.P."/>
            <person name="Sukno S.A."/>
            <person name="Thon M.R."/>
        </authorList>
    </citation>
    <scope>NUCLEOTIDE SEQUENCE</scope>
    <source>
        <strain evidence="7">CBS 193.32</strain>
    </source>
</reference>
<evidence type="ECO:0000256" key="5">
    <source>
        <dbReference type="SAM" id="Phobius"/>
    </source>
</evidence>
<dbReference type="Gene3D" id="1.20.1250.20">
    <property type="entry name" value="MFS general substrate transporter like domains"/>
    <property type="match status" value="1"/>
</dbReference>
<dbReference type="Proteomes" id="UP001224890">
    <property type="component" value="Unassembled WGS sequence"/>
</dbReference>
<proteinExistence type="predicted"/>